<sequence>MECLICDEPASDVAAGDDYQERSCVKCGQYRITHTALVWMETHGWRFDVKMTRAWLAHQQGSGLIPTIDSQQASVLILD</sequence>
<accession>A0A0F4TZ68</accession>
<protein>
    <submittedName>
        <fullName evidence="1">Uncharacterized protein</fullName>
    </submittedName>
</protein>
<dbReference type="EMBL" id="LACC01000006">
    <property type="protein sequence ID" value="KJZ49728.1"/>
    <property type="molecule type" value="Genomic_DNA"/>
</dbReference>
<dbReference type="Proteomes" id="UP000033588">
    <property type="component" value="Unassembled WGS sequence"/>
</dbReference>
<evidence type="ECO:0000313" key="2">
    <source>
        <dbReference type="Proteomes" id="UP000033588"/>
    </source>
</evidence>
<dbReference type="AlphaFoldDB" id="A0A0F4TZ68"/>
<dbReference type="OrthoDB" id="6912229at2"/>
<proteinExistence type="predicted"/>
<comment type="caution">
    <text evidence="1">The sequence shown here is derived from an EMBL/GenBank/DDBJ whole genome shotgun (WGS) entry which is preliminary data.</text>
</comment>
<reference evidence="1 2" key="1">
    <citation type="submission" date="2015-03" db="EMBL/GenBank/DDBJ databases">
        <title>Comparative genomics of Pseudomonas insights into diversity of traits involved in vanlence and defense.</title>
        <authorList>
            <person name="Qin Y."/>
        </authorList>
    </citation>
    <scope>NUCLEOTIDE SEQUENCE [LARGE SCALE GENOMIC DNA]</scope>
    <source>
        <strain evidence="1 2">C8</strain>
    </source>
</reference>
<gene>
    <name evidence="1" type="ORF">VC35_04560</name>
</gene>
<dbReference type="PATRIC" id="fig|294.132.peg.5410"/>
<evidence type="ECO:0000313" key="1">
    <source>
        <dbReference type="EMBL" id="KJZ49728.1"/>
    </source>
</evidence>
<name>A0A0F4TZ68_PSEFL</name>
<organism evidence="1 2">
    <name type="scientific">Pseudomonas fluorescens</name>
    <dbReference type="NCBI Taxonomy" id="294"/>
    <lineage>
        <taxon>Bacteria</taxon>
        <taxon>Pseudomonadati</taxon>
        <taxon>Pseudomonadota</taxon>
        <taxon>Gammaproteobacteria</taxon>
        <taxon>Pseudomonadales</taxon>
        <taxon>Pseudomonadaceae</taxon>
        <taxon>Pseudomonas</taxon>
    </lineage>
</organism>